<feature type="transmembrane region" description="Helical" evidence="11">
    <location>
        <begin position="143"/>
        <end position="168"/>
    </location>
</feature>
<dbReference type="PANTHER" id="PTHR22883:SF43">
    <property type="entry name" value="PALMITOYLTRANSFERASE APP"/>
    <property type="match status" value="1"/>
</dbReference>
<evidence type="ECO:0000256" key="5">
    <source>
        <dbReference type="ARBA" id="ARBA00023136"/>
    </source>
</evidence>
<evidence type="ECO:0000256" key="9">
    <source>
        <dbReference type="ARBA" id="ARBA00023463"/>
    </source>
</evidence>
<keyword evidence="6" id="KW-0564">Palmitate</keyword>
<dbReference type="PROSITE" id="PS50216">
    <property type="entry name" value="DHHC"/>
    <property type="match status" value="1"/>
</dbReference>
<evidence type="ECO:0000256" key="4">
    <source>
        <dbReference type="ARBA" id="ARBA00022989"/>
    </source>
</evidence>
<keyword evidence="7" id="KW-0449">Lipoprotein</keyword>
<dbReference type="GO" id="GO:0006612">
    <property type="term" value="P:protein targeting to membrane"/>
    <property type="evidence" value="ECO:0007669"/>
    <property type="project" value="TreeGrafter"/>
</dbReference>
<comment type="similarity">
    <text evidence="9">Belongs to the DHHC palmitoyltransferase family. ERF2/ZDHHC9 subfamily.</text>
</comment>
<comment type="caution">
    <text evidence="13">The sequence shown here is derived from an EMBL/GenBank/DDBJ whole genome shotgun (WGS) entry which is preliminary data.</text>
</comment>
<feature type="transmembrane region" description="Helical" evidence="11">
    <location>
        <begin position="188"/>
        <end position="210"/>
    </location>
</feature>
<dbReference type="AlphaFoldDB" id="A0A162IBP9"/>
<protein>
    <recommendedName>
        <fullName evidence="11">Palmitoyltransferase</fullName>
        <ecNumber evidence="11">2.3.1.225</ecNumber>
    </recommendedName>
</protein>
<evidence type="ECO:0000313" key="13">
    <source>
        <dbReference type="EMBL" id="KZZ86672.1"/>
    </source>
</evidence>
<dbReference type="GO" id="GO:0019706">
    <property type="term" value="F:protein-cysteine S-palmitoyltransferase activity"/>
    <property type="evidence" value="ECO:0007669"/>
    <property type="project" value="UniProtKB-EC"/>
</dbReference>
<comment type="subcellular location">
    <subcellularLocation>
        <location evidence="1">Endomembrane system</location>
        <topology evidence="1">Multi-pass membrane protein</topology>
    </subcellularLocation>
</comment>
<keyword evidence="2 11" id="KW-0808">Transferase</keyword>
<dbReference type="PANTHER" id="PTHR22883">
    <property type="entry name" value="ZINC FINGER DHHC DOMAIN CONTAINING PROTEIN"/>
    <property type="match status" value="1"/>
</dbReference>
<comment type="catalytic activity">
    <reaction evidence="10 11">
        <text>L-cysteinyl-[protein] + hexadecanoyl-CoA = S-hexadecanoyl-L-cysteinyl-[protein] + CoA</text>
        <dbReference type="Rhea" id="RHEA:36683"/>
        <dbReference type="Rhea" id="RHEA-COMP:10131"/>
        <dbReference type="Rhea" id="RHEA-COMP:11032"/>
        <dbReference type="ChEBI" id="CHEBI:29950"/>
        <dbReference type="ChEBI" id="CHEBI:57287"/>
        <dbReference type="ChEBI" id="CHEBI:57379"/>
        <dbReference type="ChEBI" id="CHEBI:74151"/>
        <dbReference type="EC" id="2.3.1.225"/>
    </reaction>
</comment>
<keyword evidence="14" id="KW-1185">Reference proteome</keyword>
<evidence type="ECO:0000256" key="1">
    <source>
        <dbReference type="ARBA" id="ARBA00004127"/>
    </source>
</evidence>
<evidence type="ECO:0000313" key="14">
    <source>
        <dbReference type="Proteomes" id="UP000242877"/>
    </source>
</evidence>
<accession>A0A162IBP9</accession>
<dbReference type="EMBL" id="AZGZ01000052">
    <property type="protein sequence ID" value="KZZ86672.1"/>
    <property type="molecule type" value="Genomic_DNA"/>
</dbReference>
<gene>
    <name evidence="13" type="ORF">AAP_06334</name>
</gene>
<dbReference type="GO" id="GO:0005783">
    <property type="term" value="C:endoplasmic reticulum"/>
    <property type="evidence" value="ECO:0007669"/>
    <property type="project" value="TreeGrafter"/>
</dbReference>
<evidence type="ECO:0000256" key="2">
    <source>
        <dbReference type="ARBA" id="ARBA00022679"/>
    </source>
</evidence>
<keyword evidence="8 11" id="KW-0012">Acyltransferase</keyword>
<keyword evidence="3 11" id="KW-0812">Transmembrane</keyword>
<name>A0A162IBP9_9EURO</name>
<evidence type="ECO:0000256" key="3">
    <source>
        <dbReference type="ARBA" id="ARBA00022692"/>
    </source>
</evidence>
<keyword evidence="5 11" id="KW-0472">Membrane</keyword>
<evidence type="ECO:0000256" key="10">
    <source>
        <dbReference type="ARBA" id="ARBA00048048"/>
    </source>
</evidence>
<sequence>MTGVMILLPCGLFFGYSAPFLWHHVSPAIPVLFAYVAALCFSSFLHASLADAGIMPRNLHRKAETDGSADPFNVDGITTDYVMVKRRKPEGSAMEIPVKYCSTCDIWRPPRTYHCRVCDNCVETMDHHCVWLNNCVGRRNYRYFLSFVVTAILLACFLFGSCLAHCLLYKNQRHISFRHAINEKRVPFALVIYAIVIGMYPVTLTSYHIYLMARGETTKEHLNATRLAKQDRHRPYSQNSFWRNIVSVICRPKPPTYMQFKKPYVEGDQRLASKRRKQRITEQKTRDSQQYQQVPLAHAQNNSHHNVNNTAVELQQVVIEPDHYQQMQMQQRPS</sequence>
<dbReference type="InterPro" id="IPR039859">
    <property type="entry name" value="PFA4/ZDH16/20/ERF2-like"/>
</dbReference>
<evidence type="ECO:0000259" key="12">
    <source>
        <dbReference type="Pfam" id="PF01529"/>
    </source>
</evidence>
<organism evidence="13 14">
    <name type="scientific">Ascosphaera apis ARSEF 7405</name>
    <dbReference type="NCBI Taxonomy" id="392613"/>
    <lineage>
        <taxon>Eukaryota</taxon>
        <taxon>Fungi</taxon>
        <taxon>Dikarya</taxon>
        <taxon>Ascomycota</taxon>
        <taxon>Pezizomycotina</taxon>
        <taxon>Eurotiomycetes</taxon>
        <taxon>Eurotiomycetidae</taxon>
        <taxon>Onygenales</taxon>
        <taxon>Ascosphaeraceae</taxon>
        <taxon>Ascosphaera</taxon>
    </lineage>
</organism>
<dbReference type="VEuPathDB" id="FungiDB:AAP_06334"/>
<dbReference type="GO" id="GO:0005794">
    <property type="term" value="C:Golgi apparatus"/>
    <property type="evidence" value="ECO:0007669"/>
    <property type="project" value="TreeGrafter"/>
</dbReference>
<feature type="transmembrane region" description="Helical" evidence="11">
    <location>
        <begin position="33"/>
        <end position="54"/>
    </location>
</feature>
<evidence type="ECO:0000256" key="6">
    <source>
        <dbReference type="ARBA" id="ARBA00023139"/>
    </source>
</evidence>
<evidence type="ECO:0000256" key="8">
    <source>
        <dbReference type="ARBA" id="ARBA00023315"/>
    </source>
</evidence>
<dbReference type="EC" id="2.3.1.225" evidence="11"/>
<dbReference type="Pfam" id="PF01529">
    <property type="entry name" value="DHHC"/>
    <property type="match status" value="1"/>
</dbReference>
<dbReference type="Proteomes" id="UP000242877">
    <property type="component" value="Unassembled WGS sequence"/>
</dbReference>
<evidence type="ECO:0000256" key="7">
    <source>
        <dbReference type="ARBA" id="ARBA00023288"/>
    </source>
</evidence>
<feature type="domain" description="Palmitoyltransferase DHHC" evidence="12">
    <location>
        <begin position="99"/>
        <end position="223"/>
    </location>
</feature>
<keyword evidence="4 11" id="KW-1133">Transmembrane helix</keyword>
<evidence type="ECO:0000256" key="11">
    <source>
        <dbReference type="RuleBase" id="RU079119"/>
    </source>
</evidence>
<dbReference type="OrthoDB" id="9909019at2759"/>
<comment type="domain">
    <text evidence="11">The DHHC domain is required for palmitoyltransferase activity.</text>
</comment>
<reference evidence="13 14" key="1">
    <citation type="journal article" date="2016" name="Genome Biol. Evol.">
        <title>Divergent and convergent evolution of fungal pathogenicity.</title>
        <authorList>
            <person name="Shang Y."/>
            <person name="Xiao G."/>
            <person name="Zheng P."/>
            <person name="Cen K."/>
            <person name="Zhan S."/>
            <person name="Wang C."/>
        </authorList>
    </citation>
    <scope>NUCLEOTIDE SEQUENCE [LARGE SCALE GENOMIC DNA]</scope>
    <source>
        <strain evidence="13 14">ARSEF 7405</strain>
    </source>
</reference>
<dbReference type="InterPro" id="IPR001594">
    <property type="entry name" value="Palmitoyltrfase_DHHC"/>
</dbReference>
<proteinExistence type="inferred from homology"/>